<dbReference type="Proteomes" id="UP000078090">
    <property type="component" value="Unassembled WGS sequence"/>
</dbReference>
<dbReference type="RefSeq" id="WP_064010735.1">
    <property type="nucleotide sequence ID" value="NZ_LUUG01000131.1"/>
</dbReference>
<gene>
    <name evidence="1" type="ORF">A1332_22360</name>
</gene>
<comment type="caution">
    <text evidence="1">The sequence shown here is derived from an EMBL/GenBank/DDBJ whole genome shotgun (WGS) entry which is preliminary data.</text>
</comment>
<proteinExistence type="predicted"/>
<dbReference type="Pfam" id="PF02353">
    <property type="entry name" value="CMAS"/>
    <property type="match status" value="1"/>
</dbReference>
<protein>
    <submittedName>
        <fullName evidence="1">Cyclopropane-fatty-acyl-phospholipid synthase</fullName>
    </submittedName>
</protein>
<dbReference type="AlphaFoldDB" id="A0A177LSP0"/>
<name>A0A177LSP0_METMH</name>
<dbReference type="FunFam" id="3.40.50.150:FF:000554">
    <property type="entry name" value="Cation-transporting ATPase"/>
    <property type="match status" value="1"/>
</dbReference>
<dbReference type="PANTHER" id="PTHR43832">
    <property type="match status" value="1"/>
</dbReference>
<accession>A0A177LSP0</accession>
<sequence>MSWVTQQLIGLMERGGLPDLMIRTGIRQVLQKRLSSLPLHDPEAAENYLADFIDSMTQAPVAVLTEKANEQHYEVPEAFFGLVLGARRKYSCCLWPEAGGSLDQAEVDALTVTCERAGLADGQEVLELGCGWGSLSLWMAEHYPASRITAVSNSHSQREYITQKALALGLRNLEVITCDMNRFEIDRHFDRIVSVEMFEHMQNWPALFARVADWLKPDGSFFMHVFCHRRLPYAFNSTDTQDWMGRYFFSGGIMPSFELPLHFQTQLILSKRWCWDGKHYEKTANAWLENMDRHKDRIWPILVDTYGIESAAVWRMRWRVFFMACAELWGFRGGAEWWVGHYLFVRRPA</sequence>
<organism evidence="1 2">
    <name type="scientific">Methylomonas methanica</name>
    <dbReference type="NCBI Taxonomy" id="421"/>
    <lineage>
        <taxon>Bacteria</taxon>
        <taxon>Pseudomonadati</taxon>
        <taxon>Pseudomonadota</taxon>
        <taxon>Gammaproteobacteria</taxon>
        <taxon>Methylococcales</taxon>
        <taxon>Methylococcaceae</taxon>
        <taxon>Methylomonas</taxon>
    </lineage>
</organism>
<evidence type="ECO:0000313" key="2">
    <source>
        <dbReference type="Proteomes" id="UP000078090"/>
    </source>
</evidence>
<evidence type="ECO:0000313" key="1">
    <source>
        <dbReference type="EMBL" id="OAH96525.1"/>
    </source>
</evidence>
<dbReference type="PANTHER" id="PTHR43832:SF1">
    <property type="entry name" value="S-ADENOSYL-L-METHIONINE-DEPENDENT METHYLTRANSFERASES SUPERFAMILY PROTEIN"/>
    <property type="match status" value="1"/>
</dbReference>
<dbReference type="CDD" id="cd02440">
    <property type="entry name" value="AdoMet_MTases"/>
    <property type="match status" value="1"/>
</dbReference>
<dbReference type="Gene3D" id="3.40.50.150">
    <property type="entry name" value="Vaccinia Virus protein VP39"/>
    <property type="match status" value="1"/>
</dbReference>
<dbReference type="EMBL" id="LUUG01000131">
    <property type="protein sequence ID" value="OAH96525.1"/>
    <property type="molecule type" value="Genomic_DNA"/>
</dbReference>
<dbReference type="SUPFAM" id="SSF53335">
    <property type="entry name" value="S-adenosyl-L-methionine-dependent methyltransferases"/>
    <property type="match status" value="1"/>
</dbReference>
<dbReference type="InterPro" id="IPR029063">
    <property type="entry name" value="SAM-dependent_MTases_sf"/>
</dbReference>
<reference evidence="1 2" key="1">
    <citation type="submission" date="2016-03" db="EMBL/GenBank/DDBJ databases">
        <authorList>
            <person name="Ploux O."/>
        </authorList>
    </citation>
    <scope>NUCLEOTIDE SEQUENCE [LARGE SCALE GENOMIC DNA]</scope>
    <source>
        <strain evidence="1 2">R-45363</strain>
    </source>
</reference>